<organism evidence="1">
    <name type="scientific">Lotus japonicus</name>
    <name type="common">Lotus corniculatus var. japonicus</name>
    <dbReference type="NCBI Taxonomy" id="34305"/>
    <lineage>
        <taxon>Eukaryota</taxon>
        <taxon>Viridiplantae</taxon>
        <taxon>Streptophyta</taxon>
        <taxon>Embryophyta</taxon>
        <taxon>Tracheophyta</taxon>
        <taxon>Spermatophyta</taxon>
        <taxon>Magnoliopsida</taxon>
        <taxon>eudicotyledons</taxon>
        <taxon>Gunneridae</taxon>
        <taxon>Pentapetalae</taxon>
        <taxon>rosids</taxon>
        <taxon>fabids</taxon>
        <taxon>Fabales</taxon>
        <taxon>Fabaceae</taxon>
        <taxon>Papilionoideae</taxon>
        <taxon>50 kb inversion clade</taxon>
        <taxon>NPAAA clade</taxon>
        <taxon>Hologalegina</taxon>
        <taxon>robinioid clade</taxon>
        <taxon>Loteae</taxon>
        <taxon>Lotus</taxon>
    </lineage>
</organism>
<evidence type="ECO:0000313" key="1">
    <source>
        <dbReference type="EMBL" id="AFK36083.1"/>
    </source>
</evidence>
<sequence length="117" mass="12875">MQLVQFFAKRPPKPPPFFFCGIATVFLPRPLVVPPLFSSTFLRIGSVSSSWSSFCIPPKIQSRMLFSSLAPPAPLAAVAANTVVVAGANDIIREAISTKVTEKNKICVCRERLKKIW</sequence>
<protein>
    <submittedName>
        <fullName evidence="1">Uncharacterized protein</fullName>
    </submittedName>
</protein>
<dbReference type="AlphaFoldDB" id="I3S741"/>
<proteinExistence type="evidence at transcript level"/>
<name>I3S741_LOTJA</name>
<dbReference type="EMBL" id="BT136288">
    <property type="protein sequence ID" value="AFK36083.1"/>
    <property type="molecule type" value="mRNA"/>
</dbReference>
<reference evidence="1" key="1">
    <citation type="submission" date="2012-05" db="EMBL/GenBank/DDBJ databases">
        <authorList>
            <person name="Krishnakumar V."/>
            <person name="Cheung F."/>
            <person name="Xiao Y."/>
            <person name="Chan A."/>
            <person name="Moskal W.A."/>
            <person name="Town C.D."/>
        </authorList>
    </citation>
    <scope>NUCLEOTIDE SEQUENCE</scope>
</reference>
<accession>I3S741</accession>